<gene>
    <name evidence="2" type="ORF">TNCT_373141</name>
</gene>
<feature type="region of interest" description="Disordered" evidence="1">
    <location>
        <begin position="19"/>
        <end position="46"/>
    </location>
</feature>
<accession>A0A8X6GN40</accession>
<dbReference type="AlphaFoldDB" id="A0A8X6GN40"/>
<organism evidence="2 3">
    <name type="scientific">Trichonephila clavata</name>
    <name type="common">Joro spider</name>
    <name type="synonym">Nephila clavata</name>
    <dbReference type="NCBI Taxonomy" id="2740835"/>
    <lineage>
        <taxon>Eukaryota</taxon>
        <taxon>Metazoa</taxon>
        <taxon>Ecdysozoa</taxon>
        <taxon>Arthropoda</taxon>
        <taxon>Chelicerata</taxon>
        <taxon>Arachnida</taxon>
        <taxon>Araneae</taxon>
        <taxon>Araneomorphae</taxon>
        <taxon>Entelegynae</taxon>
        <taxon>Araneoidea</taxon>
        <taxon>Nephilidae</taxon>
        <taxon>Trichonephila</taxon>
    </lineage>
</organism>
<evidence type="ECO:0000313" key="3">
    <source>
        <dbReference type="Proteomes" id="UP000887116"/>
    </source>
</evidence>
<proteinExistence type="predicted"/>
<evidence type="ECO:0000313" key="2">
    <source>
        <dbReference type="EMBL" id="GFQ85963.1"/>
    </source>
</evidence>
<dbReference type="EMBL" id="BMAO01013062">
    <property type="protein sequence ID" value="GFQ85963.1"/>
    <property type="molecule type" value="Genomic_DNA"/>
</dbReference>
<comment type="caution">
    <text evidence="2">The sequence shown here is derived from an EMBL/GenBank/DDBJ whole genome shotgun (WGS) entry which is preliminary data.</text>
</comment>
<dbReference type="Proteomes" id="UP000887116">
    <property type="component" value="Unassembled WGS sequence"/>
</dbReference>
<dbReference type="OrthoDB" id="10525742at2759"/>
<sequence length="90" mass="9954">MPRRACHLWNTVSMTTASRQPFRKGTTKRFSTDNPSRHKRVEGESSAEFVATPDADDKTGEAILKTQKGESVFSRAARTVSAPGTREIIC</sequence>
<protein>
    <submittedName>
        <fullName evidence="2">Uncharacterized protein</fullName>
    </submittedName>
</protein>
<keyword evidence="3" id="KW-1185">Reference proteome</keyword>
<reference evidence="2" key="1">
    <citation type="submission" date="2020-07" db="EMBL/GenBank/DDBJ databases">
        <title>Multicomponent nature underlies the extraordinary mechanical properties of spider dragline silk.</title>
        <authorList>
            <person name="Kono N."/>
            <person name="Nakamura H."/>
            <person name="Mori M."/>
            <person name="Yoshida Y."/>
            <person name="Ohtoshi R."/>
            <person name="Malay A.D."/>
            <person name="Moran D.A.P."/>
            <person name="Tomita M."/>
            <person name="Numata K."/>
            <person name="Arakawa K."/>
        </authorList>
    </citation>
    <scope>NUCLEOTIDE SEQUENCE</scope>
</reference>
<name>A0A8X6GN40_TRICU</name>
<evidence type="ECO:0000256" key="1">
    <source>
        <dbReference type="SAM" id="MobiDB-lite"/>
    </source>
</evidence>